<dbReference type="PROSITE" id="PS00211">
    <property type="entry name" value="ABC_TRANSPORTER_1"/>
    <property type="match status" value="1"/>
</dbReference>
<reference evidence="13 14" key="1">
    <citation type="submission" date="2019-07" db="EMBL/GenBank/DDBJ databases">
        <title>Whole genome shotgun sequence of Rhizobium naphthalenivorans NBRC 107585.</title>
        <authorList>
            <person name="Hosoyama A."/>
            <person name="Uohara A."/>
            <person name="Ohji S."/>
            <person name="Ichikawa N."/>
        </authorList>
    </citation>
    <scope>NUCLEOTIDE SEQUENCE [LARGE SCALE GENOMIC DNA]</scope>
    <source>
        <strain evidence="13 14">NBRC 107585</strain>
    </source>
</reference>
<name>A0A512HNR9_9HYPH</name>
<dbReference type="InterPro" id="IPR003593">
    <property type="entry name" value="AAA+_ATPase"/>
</dbReference>
<dbReference type="EMBL" id="BJZP01000030">
    <property type="protein sequence ID" value="GEO87091.1"/>
    <property type="molecule type" value="Genomic_DNA"/>
</dbReference>
<feature type="transmembrane region" description="Helical" evidence="10">
    <location>
        <begin position="28"/>
        <end position="48"/>
    </location>
</feature>
<evidence type="ECO:0000256" key="6">
    <source>
        <dbReference type="ARBA" id="ARBA00022741"/>
    </source>
</evidence>
<evidence type="ECO:0000256" key="2">
    <source>
        <dbReference type="ARBA" id="ARBA00005417"/>
    </source>
</evidence>
<evidence type="ECO:0000256" key="7">
    <source>
        <dbReference type="ARBA" id="ARBA00022840"/>
    </source>
</evidence>
<comment type="subcellular location">
    <subcellularLocation>
        <location evidence="1">Cell membrane</location>
        <topology evidence="1">Multi-pass membrane protein</topology>
    </subcellularLocation>
</comment>
<dbReference type="Gene3D" id="3.40.50.300">
    <property type="entry name" value="P-loop containing nucleotide triphosphate hydrolases"/>
    <property type="match status" value="1"/>
</dbReference>
<dbReference type="PANTHER" id="PTHR43394">
    <property type="entry name" value="ATP-DEPENDENT PERMEASE MDL1, MITOCHONDRIAL"/>
    <property type="match status" value="1"/>
</dbReference>
<dbReference type="Gene3D" id="1.20.1560.10">
    <property type="entry name" value="ABC transporter type 1, transmembrane domain"/>
    <property type="match status" value="1"/>
</dbReference>
<protein>
    <submittedName>
        <fullName evidence="13">Multidrug ABC transporter ATP-binding protein</fullName>
    </submittedName>
</protein>
<dbReference type="PROSITE" id="PS50929">
    <property type="entry name" value="ABC_TM1F"/>
    <property type="match status" value="1"/>
</dbReference>
<sequence length="594" mass="62980">MSATESSIILAAPATPAKGWSARILMHGWTLLGLLLCQLGQVWASLLLPGFSADIIDKGIAANSSDAILSYGGLMAAASLVQLFLSVTAVVLSTQIAFRVGQALRADVFAKVHNLALAQVQSFSIGSLITRCTNDVLQVQTMLTLTLTMIVIAPIMGVGGAIMALRQDVQLSRLLLIAVPILALIIGFLTFRATPLFQRMQKQLDGVNAILREQIEGIRVIRAFLQEGRESQRFATANTELTDTALHAGRLMATISPAVTAVMQLASVALIWAGAGRVVAGDLQIGALISFLSYVSLILISVMMMGMLVVLLPRALVSARRISELLQSQIAVGPPAHPQALPKKGTGLPLRFEAVSFGYPGAEAMVLENIDFEVGPGEVLGVIGATGSGKSTIVNLIARLDDPSVGRVLLGGIDLRAIAPEALSGRIGYVPQKTYLFSGTVADSLRLGNPQADDVRLWDALEIAQAADFIRALPEKLAAPVAQGGTNFSGGQRQRLAIARALVCDADLYLFDDSFSALDQATDARLRAELRQATTHAVTVTVSQRVASIRDADRILVLDRGKIVGFGPHEALMEDCPVYADIVRSQQGVAEDAA</sequence>
<keyword evidence="14" id="KW-1185">Reference proteome</keyword>
<accession>A0A512HNR9</accession>
<keyword evidence="6" id="KW-0547">Nucleotide-binding</keyword>
<keyword evidence="4" id="KW-1003">Cell membrane</keyword>
<dbReference type="RefSeq" id="WP_210245789.1">
    <property type="nucleotide sequence ID" value="NZ_BJZP01000030.1"/>
</dbReference>
<dbReference type="GO" id="GO:0015421">
    <property type="term" value="F:ABC-type oligopeptide transporter activity"/>
    <property type="evidence" value="ECO:0007669"/>
    <property type="project" value="TreeGrafter"/>
</dbReference>
<dbReference type="FunFam" id="3.40.50.300:FF:000854">
    <property type="entry name" value="Multidrug ABC transporter ATP-binding protein"/>
    <property type="match status" value="1"/>
</dbReference>
<dbReference type="SUPFAM" id="SSF90123">
    <property type="entry name" value="ABC transporter transmembrane region"/>
    <property type="match status" value="1"/>
</dbReference>
<dbReference type="InterPro" id="IPR036640">
    <property type="entry name" value="ABC1_TM_sf"/>
</dbReference>
<dbReference type="SUPFAM" id="SSF52540">
    <property type="entry name" value="P-loop containing nucleoside triphosphate hydrolases"/>
    <property type="match status" value="1"/>
</dbReference>
<evidence type="ECO:0000259" key="11">
    <source>
        <dbReference type="PROSITE" id="PS50893"/>
    </source>
</evidence>
<keyword evidence="3" id="KW-0813">Transport</keyword>
<comment type="caution">
    <text evidence="13">The sequence shown here is derived from an EMBL/GenBank/DDBJ whole genome shotgun (WGS) entry which is preliminary data.</text>
</comment>
<keyword evidence="8 10" id="KW-1133">Transmembrane helix</keyword>
<evidence type="ECO:0000256" key="5">
    <source>
        <dbReference type="ARBA" id="ARBA00022692"/>
    </source>
</evidence>
<dbReference type="PROSITE" id="PS50893">
    <property type="entry name" value="ABC_TRANSPORTER_2"/>
    <property type="match status" value="1"/>
</dbReference>
<feature type="transmembrane region" description="Helical" evidence="10">
    <location>
        <begin position="251"/>
        <end position="273"/>
    </location>
</feature>
<evidence type="ECO:0000313" key="14">
    <source>
        <dbReference type="Proteomes" id="UP000321717"/>
    </source>
</evidence>
<evidence type="ECO:0000256" key="1">
    <source>
        <dbReference type="ARBA" id="ARBA00004651"/>
    </source>
</evidence>
<evidence type="ECO:0000256" key="4">
    <source>
        <dbReference type="ARBA" id="ARBA00022475"/>
    </source>
</evidence>
<evidence type="ECO:0000256" key="8">
    <source>
        <dbReference type="ARBA" id="ARBA00022989"/>
    </source>
</evidence>
<dbReference type="PANTHER" id="PTHR43394:SF1">
    <property type="entry name" value="ATP-BINDING CASSETTE SUB-FAMILY B MEMBER 10, MITOCHONDRIAL"/>
    <property type="match status" value="1"/>
</dbReference>
<dbReference type="InterPro" id="IPR027417">
    <property type="entry name" value="P-loop_NTPase"/>
</dbReference>
<evidence type="ECO:0000256" key="9">
    <source>
        <dbReference type="ARBA" id="ARBA00023136"/>
    </source>
</evidence>
<keyword evidence="7 13" id="KW-0067">ATP-binding</keyword>
<dbReference type="GO" id="GO:0016887">
    <property type="term" value="F:ATP hydrolysis activity"/>
    <property type="evidence" value="ECO:0007669"/>
    <property type="project" value="InterPro"/>
</dbReference>
<dbReference type="GO" id="GO:0005886">
    <property type="term" value="C:plasma membrane"/>
    <property type="evidence" value="ECO:0007669"/>
    <property type="project" value="UniProtKB-SubCell"/>
</dbReference>
<dbReference type="Pfam" id="PF00005">
    <property type="entry name" value="ABC_tran"/>
    <property type="match status" value="1"/>
</dbReference>
<dbReference type="InterPro" id="IPR011527">
    <property type="entry name" value="ABC1_TM_dom"/>
</dbReference>
<dbReference type="Proteomes" id="UP000321717">
    <property type="component" value="Unassembled WGS sequence"/>
</dbReference>
<keyword evidence="5 10" id="KW-0812">Transmembrane</keyword>
<gene>
    <name evidence="13" type="ORF">RNA01_40230</name>
</gene>
<feature type="transmembrane region" description="Helical" evidence="10">
    <location>
        <begin position="143"/>
        <end position="165"/>
    </location>
</feature>
<dbReference type="Pfam" id="PF00664">
    <property type="entry name" value="ABC_membrane"/>
    <property type="match status" value="1"/>
</dbReference>
<dbReference type="InterPro" id="IPR017871">
    <property type="entry name" value="ABC_transporter-like_CS"/>
</dbReference>
<dbReference type="AlphaFoldDB" id="A0A512HNR9"/>
<feature type="transmembrane region" description="Helical" evidence="10">
    <location>
        <begin position="68"/>
        <end position="92"/>
    </location>
</feature>
<dbReference type="InterPro" id="IPR003439">
    <property type="entry name" value="ABC_transporter-like_ATP-bd"/>
</dbReference>
<comment type="similarity">
    <text evidence="2">Belongs to the ABC transporter superfamily.</text>
</comment>
<dbReference type="GO" id="GO:0005524">
    <property type="term" value="F:ATP binding"/>
    <property type="evidence" value="ECO:0007669"/>
    <property type="project" value="UniProtKB-KW"/>
</dbReference>
<feature type="transmembrane region" description="Helical" evidence="10">
    <location>
        <begin position="285"/>
        <end position="312"/>
    </location>
</feature>
<proteinExistence type="inferred from homology"/>
<keyword evidence="9 10" id="KW-0472">Membrane</keyword>
<feature type="transmembrane region" description="Helical" evidence="10">
    <location>
        <begin position="171"/>
        <end position="191"/>
    </location>
</feature>
<evidence type="ECO:0000256" key="10">
    <source>
        <dbReference type="SAM" id="Phobius"/>
    </source>
</evidence>
<evidence type="ECO:0000313" key="13">
    <source>
        <dbReference type="EMBL" id="GEO87091.1"/>
    </source>
</evidence>
<feature type="domain" description="ABC transporter" evidence="11">
    <location>
        <begin position="350"/>
        <end position="585"/>
    </location>
</feature>
<dbReference type="CDD" id="cd18548">
    <property type="entry name" value="ABC_6TM_Tm287_like"/>
    <property type="match status" value="1"/>
</dbReference>
<organism evidence="13 14">
    <name type="scientific">Ciceribacter naphthalenivorans</name>
    <dbReference type="NCBI Taxonomy" id="1118451"/>
    <lineage>
        <taxon>Bacteria</taxon>
        <taxon>Pseudomonadati</taxon>
        <taxon>Pseudomonadota</taxon>
        <taxon>Alphaproteobacteria</taxon>
        <taxon>Hyphomicrobiales</taxon>
        <taxon>Rhizobiaceae</taxon>
        <taxon>Ciceribacter</taxon>
    </lineage>
</organism>
<feature type="domain" description="ABC transmembrane type-1" evidence="12">
    <location>
        <begin position="32"/>
        <end position="314"/>
    </location>
</feature>
<evidence type="ECO:0000259" key="12">
    <source>
        <dbReference type="PROSITE" id="PS50929"/>
    </source>
</evidence>
<evidence type="ECO:0000256" key="3">
    <source>
        <dbReference type="ARBA" id="ARBA00022448"/>
    </source>
</evidence>
<dbReference type="SMART" id="SM00382">
    <property type="entry name" value="AAA"/>
    <property type="match status" value="1"/>
</dbReference>
<dbReference type="InterPro" id="IPR039421">
    <property type="entry name" value="Type_1_exporter"/>
</dbReference>